<evidence type="ECO:0000313" key="4">
    <source>
        <dbReference type="WBParaSite" id="HPBE_0000847801-mRNA-1"/>
    </source>
</evidence>
<organism evidence="3 4">
    <name type="scientific">Heligmosomoides polygyrus</name>
    <name type="common">Parasitic roundworm</name>
    <dbReference type="NCBI Taxonomy" id="6339"/>
    <lineage>
        <taxon>Eukaryota</taxon>
        <taxon>Metazoa</taxon>
        <taxon>Ecdysozoa</taxon>
        <taxon>Nematoda</taxon>
        <taxon>Chromadorea</taxon>
        <taxon>Rhabditida</taxon>
        <taxon>Rhabditina</taxon>
        <taxon>Rhabditomorpha</taxon>
        <taxon>Strongyloidea</taxon>
        <taxon>Heligmosomidae</taxon>
        <taxon>Heligmosomoides</taxon>
    </lineage>
</organism>
<accession>A0A183FM85</accession>
<dbReference type="PANTHER" id="PTHR45757:SF17">
    <property type="entry name" value="MAJOR FACILITATOR SUPERFAMILY (MFS) PROFILE DOMAIN-CONTAINING PROTEIN"/>
    <property type="match status" value="1"/>
</dbReference>
<dbReference type="WBParaSite" id="HPBE_0000847801-mRNA-1">
    <property type="protein sequence ID" value="HPBE_0000847801-mRNA-1"/>
    <property type="gene ID" value="HPBE_0000847801"/>
</dbReference>
<evidence type="ECO:0000313" key="3">
    <source>
        <dbReference type="Proteomes" id="UP000050761"/>
    </source>
</evidence>
<proteinExistence type="predicted"/>
<feature type="transmembrane region" description="Helical" evidence="1">
    <location>
        <begin position="79"/>
        <end position="100"/>
    </location>
</feature>
<keyword evidence="1" id="KW-0812">Transmembrane</keyword>
<name>A0A183FM85_HELPZ</name>
<keyword evidence="3" id="KW-1185">Reference proteome</keyword>
<dbReference type="GO" id="GO:0016020">
    <property type="term" value="C:membrane"/>
    <property type="evidence" value="ECO:0007669"/>
    <property type="project" value="TreeGrafter"/>
</dbReference>
<gene>
    <name evidence="2" type="ORF">HPBE_LOCUS8479</name>
</gene>
<evidence type="ECO:0000313" key="2">
    <source>
        <dbReference type="EMBL" id="VDO76507.1"/>
    </source>
</evidence>
<dbReference type="AlphaFoldDB" id="A0A183FM85"/>
<evidence type="ECO:0000256" key="1">
    <source>
        <dbReference type="SAM" id="Phobius"/>
    </source>
</evidence>
<keyword evidence="1" id="KW-0472">Membrane</keyword>
<sequence length="105" mass="11767">MRIQLLVDRLMTAGVYVYGNHFRYVVLCLGFLCLTSICSNYVIINFTFICMAKDDSESVEVGNGTFRNPLDYTSLEKSAIIWAVAVGTVAGTFPVNYLYIKYGAR</sequence>
<reference evidence="4" key="2">
    <citation type="submission" date="2019-09" db="UniProtKB">
        <authorList>
            <consortium name="WormBaseParasite"/>
        </authorList>
    </citation>
    <scope>IDENTIFICATION</scope>
</reference>
<keyword evidence="1" id="KW-1133">Transmembrane helix</keyword>
<accession>A0A3P7YYU1</accession>
<feature type="transmembrane region" description="Helical" evidence="1">
    <location>
        <begin position="21"/>
        <end position="44"/>
    </location>
</feature>
<dbReference type="PANTHER" id="PTHR45757">
    <property type="entry name" value="PROTEIN CBG23364-RELATED"/>
    <property type="match status" value="1"/>
</dbReference>
<protein>
    <submittedName>
        <fullName evidence="4">7TM_GPCR_Srx domain-containing protein</fullName>
    </submittedName>
</protein>
<dbReference type="EMBL" id="UZAH01026160">
    <property type="protein sequence ID" value="VDO76507.1"/>
    <property type="molecule type" value="Genomic_DNA"/>
</dbReference>
<dbReference type="OrthoDB" id="2985014at2759"/>
<dbReference type="Proteomes" id="UP000050761">
    <property type="component" value="Unassembled WGS sequence"/>
</dbReference>
<reference evidence="2 3" key="1">
    <citation type="submission" date="2018-11" db="EMBL/GenBank/DDBJ databases">
        <authorList>
            <consortium name="Pathogen Informatics"/>
        </authorList>
    </citation>
    <scope>NUCLEOTIDE SEQUENCE [LARGE SCALE GENOMIC DNA]</scope>
</reference>